<dbReference type="CDD" id="cd14688">
    <property type="entry name" value="bZIP_YAP"/>
    <property type="match status" value="1"/>
</dbReference>
<dbReference type="GO" id="GO:0001228">
    <property type="term" value="F:DNA-binding transcription activator activity, RNA polymerase II-specific"/>
    <property type="evidence" value="ECO:0007669"/>
    <property type="project" value="TreeGrafter"/>
</dbReference>
<dbReference type="InterPro" id="IPR004827">
    <property type="entry name" value="bZIP"/>
</dbReference>
<evidence type="ECO:0000256" key="1">
    <source>
        <dbReference type="ARBA" id="ARBA00004123"/>
    </source>
</evidence>
<keyword evidence="2" id="KW-0539">Nucleus</keyword>
<dbReference type="PROSITE" id="PS50217">
    <property type="entry name" value="BZIP"/>
    <property type="match status" value="1"/>
</dbReference>
<feature type="region of interest" description="Disordered" evidence="4">
    <location>
        <begin position="18"/>
        <end position="118"/>
    </location>
</feature>
<dbReference type="GO" id="GO:0090575">
    <property type="term" value="C:RNA polymerase II transcription regulator complex"/>
    <property type="evidence" value="ECO:0007669"/>
    <property type="project" value="TreeGrafter"/>
</dbReference>
<feature type="compositionally biased region" description="Polar residues" evidence="4">
    <location>
        <begin position="307"/>
        <end position="335"/>
    </location>
</feature>
<name>A0A8H3UTM3_VENIN</name>
<dbReference type="SUPFAM" id="SSF57959">
    <property type="entry name" value="Leucine zipper domain"/>
    <property type="match status" value="1"/>
</dbReference>
<dbReference type="PROSITE" id="PS00036">
    <property type="entry name" value="BZIP_BASIC"/>
    <property type="match status" value="1"/>
</dbReference>
<dbReference type="InterPro" id="IPR046347">
    <property type="entry name" value="bZIP_sf"/>
</dbReference>
<feature type="domain" description="BZIP" evidence="5">
    <location>
        <begin position="99"/>
        <end position="162"/>
    </location>
</feature>
<dbReference type="InterPro" id="IPR050936">
    <property type="entry name" value="AP-1-like"/>
</dbReference>
<feature type="region of interest" description="Disordered" evidence="4">
    <location>
        <begin position="606"/>
        <end position="648"/>
    </location>
</feature>
<dbReference type="Proteomes" id="UP000447873">
    <property type="component" value="Unassembled WGS sequence"/>
</dbReference>
<organism evidence="6 7">
    <name type="scientific">Venturia inaequalis</name>
    <name type="common">Apple scab fungus</name>
    <dbReference type="NCBI Taxonomy" id="5025"/>
    <lineage>
        <taxon>Eukaryota</taxon>
        <taxon>Fungi</taxon>
        <taxon>Dikarya</taxon>
        <taxon>Ascomycota</taxon>
        <taxon>Pezizomycotina</taxon>
        <taxon>Dothideomycetes</taxon>
        <taxon>Pleosporomycetidae</taxon>
        <taxon>Venturiales</taxon>
        <taxon>Venturiaceae</taxon>
        <taxon>Venturia</taxon>
    </lineage>
</organism>
<feature type="coiled-coil region" evidence="3">
    <location>
        <begin position="124"/>
        <end position="165"/>
    </location>
</feature>
<keyword evidence="3" id="KW-0175">Coiled coil</keyword>
<dbReference type="PANTHER" id="PTHR40621">
    <property type="entry name" value="TRANSCRIPTION FACTOR KAPC-RELATED"/>
    <property type="match status" value="1"/>
</dbReference>
<evidence type="ECO:0000256" key="3">
    <source>
        <dbReference type="SAM" id="Coils"/>
    </source>
</evidence>
<dbReference type="Gene3D" id="1.20.5.170">
    <property type="match status" value="1"/>
</dbReference>
<evidence type="ECO:0000256" key="2">
    <source>
        <dbReference type="ARBA" id="ARBA00023242"/>
    </source>
</evidence>
<reference evidence="6 7" key="1">
    <citation type="submission" date="2018-12" db="EMBL/GenBank/DDBJ databases">
        <title>Venturia inaequalis Genome Resource.</title>
        <authorList>
            <person name="Lichtner F.J."/>
        </authorList>
    </citation>
    <scope>NUCLEOTIDE SEQUENCE [LARGE SCALE GENOMIC DNA]</scope>
    <source>
        <strain evidence="6 7">120213</strain>
    </source>
</reference>
<proteinExistence type="predicted"/>
<evidence type="ECO:0000313" key="7">
    <source>
        <dbReference type="Proteomes" id="UP000447873"/>
    </source>
</evidence>
<evidence type="ECO:0000313" key="6">
    <source>
        <dbReference type="EMBL" id="KAE9975448.1"/>
    </source>
</evidence>
<feature type="compositionally biased region" description="Polar residues" evidence="4">
    <location>
        <begin position="53"/>
        <end position="84"/>
    </location>
</feature>
<feature type="compositionally biased region" description="Polar residues" evidence="4">
    <location>
        <begin position="624"/>
        <end position="648"/>
    </location>
</feature>
<accession>A0A8H3UTM3</accession>
<dbReference type="PANTHER" id="PTHR40621:SF7">
    <property type="entry name" value="BZIP DOMAIN-CONTAINING PROTEIN"/>
    <property type="match status" value="1"/>
</dbReference>
<dbReference type="Pfam" id="PF00170">
    <property type="entry name" value="bZIP_1"/>
    <property type="match status" value="1"/>
</dbReference>
<protein>
    <recommendedName>
        <fullName evidence="5">BZIP domain-containing protein</fullName>
    </recommendedName>
</protein>
<evidence type="ECO:0000259" key="5">
    <source>
        <dbReference type="PROSITE" id="PS50217"/>
    </source>
</evidence>
<comment type="caution">
    <text evidence="6">The sequence shown here is derived from an EMBL/GenBank/DDBJ whole genome shotgun (WGS) entry which is preliminary data.</text>
</comment>
<dbReference type="AlphaFoldDB" id="A0A8H3UTM3"/>
<dbReference type="EMBL" id="WNWS01000194">
    <property type="protein sequence ID" value="KAE9975448.1"/>
    <property type="molecule type" value="Genomic_DNA"/>
</dbReference>
<sequence length="648" mass="71195">MSKLPTTNGLQSHAYCHSTAASSPISPAESVDASFTPRRSSLAPAVPQGISLRPSTTLAPSITASNVLQPMSAGPSTGPMTSSIAVPARPKPGRKAATDEPDNKRKAQNRAAQRAFRERKTNVQKDLELQNNALKATNDGLLAELTSLRAQAEHDRNRIAELDHELVGAKARECEYQTKWENTLNQLTTIHQQKQEADNRANSLARQHQDDIQRMTMELNTYKTRLNQANLAAKSKNHGRPQEPLHAVNPIPQLLPQKRQFDSGCCDPQQDGTCRCVDELLQDPDADISRDGKPSLNRNMSTASMSITNLLSPPDSSRNNSHSEAPDLTSDQGSSPEEMEIDFTNHWAKMQPDTHIQTSDGCGLCGDGFGCVCRDNEVASLQPIKPIAPPAKMKPGTCEQCQRNPEQKAYCEGLALQTKAQREIADYLEGQPDPKRSRTIDKDITIGCDEAFAVYKQVSSKPDRQASFEDVYRTFMTSHPSSRRGTETFTNDTDIKQRQFSAYETNIAAVLTTLGTDFRKNSMSDWATTREIEELPRPQPQMMDIPHLRRPSTAPHTGEPGFPMPFHNDTIWAQGFSWDGKPGYVGAWQGCGPATPGSFASPWGCPPPPFAPSPTPARHDLSRYSLSIPNSAPTSPAKYSSSRFGPIT</sequence>
<evidence type="ECO:0000256" key="4">
    <source>
        <dbReference type="SAM" id="MobiDB-lite"/>
    </source>
</evidence>
<dbReference type="GO" id="GO:0000976">
    <property type="term" value="F:transcription cis-regulatory region binding"/>
    <property type="evidence" value="ECO:0007669"/>
    <property type="project" value="InterPro"/>
</dbReference>
<gene>
    <name evidence="6" type="ORF">EG328_003186</name>
</gene>
<feature type="compositionally biased region" description="Basic and acidic residues" evidence="4">
    <location>
        <begin position="96"/>
        <end position="105"/>
    </location>
</feature>
<comment type="subcellular location">
    <subcellularLocation>
        <location evidence="1">Nucleus</location>
    </subcellularLocation>
</comment>
<dbReference type="SMART" id="SM00338">
    <property type="entry name" value="BRLZ"/>
    <property type="match status" value="1"/>
</dbReference>
<feature type="compositionally biased region" description="Pro residues" evidence="4">
    <location>
        <begin position="606"/>
        <end position="615"/>
    </location>
</feature>
<feature type="coiled-coil region" evidence="3">
    <location>
        <begin position="205"/>
        <end position="232"/>
    </location>
</feature>
<feature type="region of interest" description="Disordered" evidence="4">
    <location>
        <begin position="307"/>
        <end position="337"/>
    </location>
</feature>